<dbReference type="Proteomes" id="UP001221092">
    <property type="component" value="Chromosome"/>
</dbReference>
<evidence type="ECO:0000256" key="1">
    <source>
        <dbReference type="SAM" id="Phobius"/>
    </source>
</evidence>
<feature type="transmembrane region" description="Helical" evidence="1">
    <location>
        <begin position="108"/>
        <end position="134"/>
    </location>
</feature>
<dbReference type="AlphaFoldDB" id="A0AAX3QH27"/>
<feature type="transmembrane region" description="Helical" evidence="1">
    <location>
        <begin position="146"/>
        <end position="170"/>
    </location>
</feature>
<proteinExistence type="predicted"/>
<organism evidence="2 3">
    <name type="scientific">Bacillus paranthracis</name>
    <dbReference type="NCBI Taxonomy" id="2026186"/>
    <lineage>
        <taxon>Bacteria</taxon>
        <taxon>Bacillati</taxon>
        <taxon>Bacillota</taxon>
        <taxon>Bacilli</taxon>
        <taxon>Bacillales</taxon>
        <taxon>Bacillaceae</taxon>
        <taxon>Bacillus</taxon>
        <taxon>Bacillus cereus group</taxon>
    </lineage>
</organism>
<keyword evidence="1" id="KW-1133">Transmembrane helix</keyword>
<feature type="transmembrane region" description="Helical" evidence="1">
    <location>
        <begin position="23"/>
        <end position="43"/>
    </location>
</feature>
<gene>
    <name evidence="2" type="ORF">P3K65_12685</name>
</gene>
<protein>
    <submittedName>
        <fullName evidence="2">Uncharacterized protein</fullName>
    </submittedName>
</protein>
<feature type="transmembrane region" description="Helical" evidence="1">
    <location>
        <begin position="71"/>
        <end position="96"/>
    </location>
</feature>
<keyword evidence="1" id="KW-0812">Transmembrane</keyword>
<sequence>MNLKYEKGMGSEINDKVYLSKGWGYVAAVSLLPYAILKSLWAWGSTVGLTTKQVVQSVTGFGETLQEGSSFLYTLYTIGIDFTALLAVLASLFAIALVTSWGEKLPRWLLIISGWAVGVFTVIVSFLTVFQFLGILPKGYTEGLAIWVYVVTYGGLFLWGITVFMATLSFQHRMKTKRKKIIYYYCIS</sequence>
<evidence type="ECO:0000313" key="3">
    <source>
        <dbReference type="Proteomes" id="UP001221092"/>
    </source>
</evidence>
<evidence type="ECO:0000313" key="2">
    <source>
        <dbReference type="EMBL" id="WES09279.1"/>
    </source>
</evidence>
<reference evidence="2" key="1">
    <citation type="submission" date="2023-03" db="EMBL/GenBank/DDBJ databases">
        <authorList>
            <person name="Liu Z."/>
        </authorList>
    </citation>
    <scope>NUCLEOTIDE SEQUENCE</scope>
    <source>
        <strain evidence="2">Bc006</strain>
    </source>
</reference>
<dbReference type="EMBL" id="CP119629">
    <property type="protein sequence ID" value="WES09279.1"/>
    <property type="molecule type" value="Genomic_DNA"/>
</dbReference>
<name>A0AAX3QH27_9BACI</name>
<accession>A0AAX3QH27</accession>
<keyword evidence="1" id="KW-0472">Membrane</keyword>
<dbReference type="RefSeq" id="WP_276105272.1">
    <property type="nucleotide sequence ID" value="NZ_CP119629.1"/>
</dbReference>